<organism evidence="4 5">
    <name type="scientific">Mycena citricolor</name>
    <dbReference type="NCBI Taxonomy" id="2018698"/>
    <lineage>
        <taxon>Eukaryota</taxon>
        <taxon>Fungi</taxon>
        <taxon>Dikarya</taxon>
        <taxon>Basidiomycota</taxon>
        <taxon>Agaricomycotina</taxon>
        <taxon>Agaricomycetes</taxon>
        <taxon>Agaricomycetidae</taxon>
        <taxon>Agaricales</taxon>
        <taxon>Marasmiineae</taxon>
        <taxon>Mycenaceae</taxon>
        <taxon>Mycena</taxon>
    </lineage>
</organism>
<dbReference type="InterPro" id="IPR045338">
    <property type="entry name" value="DUF6535"/>
</dbReference>
<feature type="transmembrane region" description="Helical" evidence="2">
    <location>
        <begin position="215"/>
        <end position="238"/>
    </location>
</feature>
<dbReference type="AlphaFoldDB" id="A0AAD2K4C8"/>
<evidence type="ECO:0000256" key="2">
    <source>
        <dbReference type="SAM" id="Phobius"/>
    </source>
</evidence>
<dbReference type="Pfam" id="PF20153">
    <property type="entry name" value="DUF6535"/>
    <property type="match status" value="1"/>
</dbReference>
<comment type="caution">
    <text evidence="4">The sequence shown here is derived from an EMBL/GenBank/DDBJ whole genome shotgun (WGS) entry which is preliminary data.</text>
</comment>
<keyword evidence="2" id="KW-0472">Membrane</keyword>
<feature type="domain" description="DUF6535" evidence="3">
    <location>
        <begin position="30"/>
        <end position="232"/>
    </location>
</feature>
<evidence type="ECO:0000256" key="1">
    <source>
        <dbReference type="SAM" id="MobiDB-lite"/>
    </source>
</evidence>
<keyword evidence="2" id="KW-1133">Transmembrane helix</keyword>
<accession>A0AAD2K4C8</accession>
<keyword evidence="2" id="KW-0812">Transmembrane</keyword>
<dbReference type="Proteomes" id="UP001295794">
    <property type="component" value="Unassembled WGS sequence"/>
</dbReference>
<feature type="transmembrane region" description="Helical" evidence="2">
    <location>
        <begin position="245"/>
        <end position="264"/>
    </location>
</feature>
<sequence>MSQAQKEQADKRKAEEERIERERASGNKLWSAYITEAESYDKGLIDGWRSEMDGMLIFVRLRPFSILDTLNVTRQAGLFSGVITTFIIDSYKTLNADSGSQTVVLLSQTVALLGQISQQLAHMNNGTAMAEALPPAPAFSPPVSALVCNVLWFTSLALSLSSALVATLVKQWAQEYQHRTSMFSSPSVRARVYMYLYYGLRRFNMHAVVGVPPLLLHASLLLFFAGLVAFLVPVNVIITGISSALLLLFVVVYATFTAHPLFFLDSPYQTPLTRILWSLNQSLGRVLRAYIQRVADICRAFIRTKVAVPDPEKAAESPVTSPGVSDEVYAPAESCLQSPSMIVAVKSAALHPAVETEIRALTWTVRSLSDDDDLERLVEGLPALWDFDQNQPRHVYEAHFRSLLGNPETHVCQRLGDFMVGSTSNLLEDKVRLRRQLSILQAIWAICAFSLHTGSPLQNPIGEVDVDNALLSSKFHASPHVQSMLSAVCALIRLNVIASRSRERGSTQPSNSDAETERQQHADMHRTYRDYLKALSKCAASFQRDATISFINPPQMRFTEVDGYKTLHRALDQLIESALKKAADETAENVVFAARQMISQFAQTSDYLYLTLPGLGPFLVRHLPLADSDPKFDSKHHYTRFLCHSLCRSLKYRLDRQPSVDALQLIYRNLLASDKPPKELETHLLVLRTLRTEAADIRTHRLAAIVQFVVLKSCKKDLSKWEQLLSIFDDKDWFRSVIGLDNDKQTERPSAQQVFDCALVGVVTTFLECATRSPDQTERDLDFATLKSVPYAGMFTSSVIPTEMQRRFADAAAGFIREYPKDCLADWDGIYWVLDWAVDVAYGWVKNLDALGVLDTAVSQVQTDDHKKEHRDNAATIRGYMQERLLLPEDIFPPLSDW</sequence>
<evidence type="ECO:0000259" key="3">
    <source>
        <dbReference type="Pfam" id="PF20153"/>
    </source>
</evidence>
<feature type="region of interest" description="Disordered" evidence="1">
    <location>
        <begin position="502"/>
        <end position="523"/>
    </location>
</feature>
<keyword evidence="5" id="KW-1185">Reference proteome</keyword>
<evidence type="ECO:0000313" key="4">
    <source>
        <dbReference type="EMBL" id="CAK5278185.1"/>
    </source>
</evidence>
<gene>
    <name evidence="4" type="ORF">MYCIT1_LOCUS27464</name>
</gene>
<evidence type="ECO:0000313" key="5">
    <source>
        <dbReference type="Proteomes" id="UP001295794"/>
    </source>
</evidence>
<reference evidence="4" key="1">
    <citation type="submission" date="2023-11" db="EMBL/GenBank/DDBJ databases">
        <authorList>
            <person name="De Vega J J."/>
            <person name="De Vega J J."/>
        </authorList>
    </citation>
    <scope>NUCLEOTIDE SEQUENCE</scope>
</reference>
<feature type="compositionally biased region" description="Basic and acidic residues" evidence="1">
    <location>
        <begin position="7"/>
        <end position="21"/>
    </location>
</feature>
<protein>
    <recommendedName>
        <fullName evidence="3">DUF6535 domain-containing protein</fullName>
    </recommendedName>
</protein>
<dbReference type="EMBL" id="CAVNYO010000421">
    <property type="protein sequence ID" value="CAK5278185.1"/>
    <property type="molecule type" value="Genomic_DNA"/>
</dbReference>
<proteinExistence type="predicted"/>
<name>A0AAD2K4C8_9AGAR</name>
<feature type="region of interest" description="Disordered" evidence="1">
    <location>
        <begin position="1"/>
        <end position="21"/>
    </location>
</feature>